<evidence type="ECO:0000313" key="8">
    <source>
        <dbReference type="Proteomes" id="UP000318053"/>
    </source>
</evidence>
<evidence type="ECO:0000259" key="6">
    <source>
        <dbReference type="SMART" id="SM00732"/>
    </source>
</evidence>
<evidence type="ECO:0000256" key="1">
    <source>
        <dbReference type="ARBA" id="ARBA00022490"/>
    </source>
</evidence>
<dbReference type="EMBL" id="SJPK01000008">
    <property type="protein sequence ID" value="TWT65003.1"/>
    <property type="molecule type" value="Genomic_DNA"/>
</dbReference>
<dbReference type="AlphaFoldDB" id="A0A5C5XRL1"/>
<dbReference type="OrthoDB" id="9790539at2"/>
<keyword evidence="2 5" id="KW-0690">Ribosome biogenesis</keyword>
<dbReference type="GO" id="GO:0016788">
    <property type="term" value="F:hydrolase activity, acting on ester bonds"/>
    <property type="evidence" value="ECO:0007669"/>
    <property type="project" value="UniProtKB-UniRule"/>
</dbReference>
<dbReference type="InterPro" id="IPR012337">
    <property type="entry name" value="RNaseH-like_sf"/>
</dbReference>
<organism evidence="7 8">
    <name type="scientific">Allorhodopirellula solitaria</name>
    <dbReference type="NCBI Taxonomy" id="2527987"/>
    <lineage>
        <taxon>Bacteria</taxon>
        <taxon>Pseudomonadati</taxon>
        <taxon>Planctomycetota</taxon>
        <taxon>Planctomycetia</taxon>
        <taxon>Pirellulales</taxon>
        <taxon>Pirellulaceae</taxon>
        <taxon>Allorhodopirellula</taxon>
    </lineage>
</organism>
<dbReference type="InterPro" id="IPR005227">
    <property type="entry name" value="YqgF"/>
</dbReference>
<evidence type="ECO:0000256" key="4">
    <source>
        <dbReference type="ARBA" id="ARBA00022801"/>
    </source>
</evidence>
<protein>
    <recommendedName>
        <fullName evidence="5">Putative pre-16S rRNA nuclease</fullName>
        <ecNumber evidence="5">3.1.-.-</ecNumber>
    </recommendedName>
</protein>
<sequence length="178" mass="19474">MNTPPNCTDSEFPAQGRIAAVDYGTVRIGIAVCDPDRILASPLEVHAVTQPDAGGYEADEAYFQKLAAEERITAWVVGLPIHCDGGESDKSVQARKFAAWLRQVTELPTRLFDERFTTVAANQKIRQAKTTRRKTKQRIDAIAAQVLLESFLEACRYRGEIAGHDANEIAAGGDSLVD</sequence>
<dbReference type="EC" id="3.1.-.-" evidence="5"/>
<dbReference type="Gene3D" id="3.30.420.140">
    <property type="entry name" value="YqgF/RNase H-like domain"/>
    <property type="match status" value="1"/>
</dbReference>
<dbReference type="GO" id="GO:0005829">
    <property type="term" value="C:cytosol"/>
    <property type="evidence" value="ECO:0007669"/>
    <property type="project" value="TreeGrafter"/>
</dbReference>
<accession>A0A5C5XRL1</accession>
<proteinExistence type="inferred from homology"/>
<feature type="domain" description="YqgF/RNase H-like" evidence="6">
    <location>
        <begin position="16"/>
        <end position="121"/>
    </location>
</feature>
<dbReference type="Proteomes" id="UP000318053">
    <property type="component" value="Unassembled WGS sequence"/>
</dbReference>
<dbReference type="InterPro" id="IPR037027">
    <property type="entry name" value="YqgF/RNaseH-like_dom_sf"/>
</dbReference>
<keyword evidence="1 5" id="KW-0963">Cytoplasm</keyword>
<evidence type="ECO:0000256" key="3">
    <source>
        <dbReference type="ARBA" id="ARBA00022722"/>
    </source>
</evidence>
<dbReference type="CDD" id="cd16964">
    <property type="entry name" value="YqgF"/>
    <property type="match status" value="1"/>
</dbReference>
<dbReference type="SUPFAM" id="SSF53098">
    <property type="entry name" value="Ribonuclease H-like"/>
    <property type="match status" value="1"/>
</dbReference>
<gene>
    <name evidence="7" type="primary">yqgF</name>
    <name evidence="7" type="ORF">CA85_33480</name>
</gene>
<keyword evidence="4 5" id="KW-0378">Hydrolase</keyword>
<dbReference type="Pfam" id="PF03652">
    <property type="entry name" value="RuvX"/>
    <property type="match status" value="1"/>
</dbReference>
<dbReference type="GO" id="GO:0000967">
    <property type="term" value="P:rRNA 5'-end processing"/>
    <property type="evidence" value="ECO:0007669"/>
    <property type="project" value="UniProtKB-UniRule"/>
</dbReference>
<name>A0A5C5XRL1_9BACT</name>
<dbReference type="RefSeq" id="WP_146392269.1">
    <property type="nucleotide sequence ID" value="NZ_SJPK01000008.1"/>
</dbReference>
<dbReference type="SMART" id="SM00732">
    <property type="entry name" value="YqgFc"/>
    <property type="match status" value="1"/>
</dbReference>
<keyword evidence="8" id="KW-1185">Reference proteome</keyword>
<dbReference type="InterPro" id="IPR006641">
    <property type="entry name" value="YqgF/RNaseH-like_dom"/>
</dbReference>
<reference evidence="7 8" key="1">
    <citation type="submission" date="2019-02" db="EMBL/GenBank/DDBJ databases">
        <title>Deep-cultivation of Planctomycetes and their phenomic and genomic characterization uncovers novel biology.</title>
        <authorList>
            <person name="Wiegand S."/>
            <person name="Jogler M."/>
            <person name="Boedeker C."/>
            <person name="Pinto D."/>
            <person name="Vollmers J."/>
            <person name="Rivas-Marin E."/>
            <person name="Kohn T."/>
            <person name="Peeters S.H."/>
            <person name="Heuer A."/>
            <person name="Rast P."/>
            <person name="Oberbeckmann S."/>
            <person name="Bunk B."/>
            <person name="Jeske O."/>
            <person name="Meyerdierks A."/>
            <person name="Storesund J.E."/>
            <person name="Kallscheuer N."/>
            <person name="Luecker S."/>
            <person name="Lage O.M."/>
            <person name="Pohl T."/>
            <person name="Merkel B.J."/>
            <person name="Hornburger P."/>
            <person name="Mueller R.-W."/>
            <person name="Bruemmer F."/>
            <person name="Labrenz M."/>
            <person name="Spormann A.M."/>
            <person name="Op Den Camp H."/>
            <person name="Overmann J."/>
            <person name="Amann R."/>
            <person name="Jetten M.S.M."/>
            <person name="Mascher T."/>
            <person name="Medema M.H."/>
            <person name="Devos D.P."/>
            <person name="Kaster A.-K."/>
            <person name="Ovreas L."/>
            <person name="Rohde M."/>
            <person name="Galperin M.Y."/>
            <person name="Jogler C."/>
        </authorList>
    </citation>
    <scope>NUCLEOTIDE SEQUENCE [LARGE SCALE GENOMIC DNA]</scope>
    <source>
        <strain evidence="7 8">CA85</strain>
    </source>
</reference>
<dbReference type="HAMAP" id="MF_00651">
    <property type="entry name" value="Nuclease_YqgF"/>
    <property type="match status" value="1"/>
</dbReference>
<comment type="caution">
    <text evidence="7">The sequence shown here is derived from an EMBL/GenBank/DDBJ whole genome shotgun (WGS) entry which is preliminary data.</text>
</comment>
<evidence type="ECO:0000313" key="7">
    <source>
        <dbReference type="EMBL" id="TWT65003.1"/>
    </source>
</evidence>
<dbReference type="GO" id="GO:0004518">
    <property type="term" value="F:nuclease activity"/>
    <property type="evidence" value="ECO:0007669"/>
    <property type="project" value="UniProtKB-KW"/>
</dbReference>
<evidence type="ECO:0000256" key="5">
    <source>
        <dbReference type="HAMAP-Rule" id="MF_00651"/>
    </source>
</evidence>
<dbReference type="PANTHER" id="PTHR33317">
    <property type="entry name" value="POLYNUCLEOTIDYL TRANSFERASE, RIBONUCLEASE H-LIKE SUPERFAMILY PROTEIN"/>
    <property type="match status" value="1"/>
</dbReference>
<evidence type="ECO:0000256" key="2">
    <source>
        <dbReference type="ARBA" id="ARBA00022517"/>
    </source>
</evidence>
<keyword evidence="3 5" id="KW-0540">Nuclease</keyword>
<dbReference type="PANTHER" id="PTHR33317:SF4">
    <property type="entry name" value="POLYNUCLEOTIDYL TRANSFERASE, RIBONUCLEASE H-LIKE SUPERFAMILY PROTEIN"/>
    <property type="match status" value="1"/>
</dbReference>
<dbReference type="NCBIfam" id="TIGR00250">
    <property type="entry name" value="RNAse_H_YqgF"/>
    <property type="match status" value="1"/>
</dbReference>
<comment type="subcellular location">
    <subcellularLocation>
        <location evidence="5">Cytoplasm</location>
    </subcellularLocation>
</comment>
<comment type="function">
    <text evidence="5">Could be a nuclease involved in processing of the 5'-end of pre-16S rRNA.</text>
</comment>
<comment type="similarity">
    <text evidence="5">Belongs to the YqgF HJR family.</text>
</comment>